<sequence length="535" mass="57428">MRAILVLILLLLSSPAWAATYYVRIDGHDTNCNGTADASAASAPNCAWLTIGKAESTVSGSNTIIIGNGTYAEQLTIDISGTDANNLLTFEAQNSRSAIIDCTGFSGHGLNITGNYVKLDGFRFNNHTFENASYGVVNIAGSYCTVTDCYVNGSKSVGIRAVGSNNTISDNYITDIPYGFDIHGADNLIEDNEVENLHQYTGDADYSRVFGSNHIMRGNLFHGTHTITDAHVDCVQSFDVNGEHLYDLLYEKNWCENASQVFMLEAQKYDLSDGVIVRNNVFKNLGSWFIDSKGVDNVWAYNNTLIDGAAGFACRSGTAYENEFEAVGCQCYNNLFHTFTNVSLCWSSGELSTMDRGYNLLYSSGVTHTGDATDLLNIEPTFVDFDGSDYRLALGSRGINEGTAIDGWSSPADYNDVSRPQGAAWDIGAYEYASGDETDPEVIITTPTSSTTYSTSYATFRLGGTASDATGVTSVAYSVDTGDSGSCTGTTAWVCSGIALVRGANVVTVTASDAASNEGTDSITVTYVLKRTLFR</sequence>
<dbReference type="NCBIfam" id="NF041518">
    <property type="entry name" value="choice_anch_Q"/>
    <property type="match status" value="1"/>
</dbReference>
<dbReference type="InterPro" id="IPR006626">
    <property type="entry name" value="PbH1"/>
</dbReference>
<dbReference type="EMBL" id="MT144589">
    <property type="protein sequence ID" value="QJH93610.1"/>
    <property type="molecule type" value="Genomic_DNA"/>
</dbReference>
<evidence type="ECO:0000313" key="2">
    <source>
        <dbReference type="EMBL" id="QJA67858.1"/>
    </source>
</evidence>
<dbReference type="AlphaFoldDB" id="A0A6H1Z9D9"/>
<dbReference type="InterPro" id="IPR013783">
    <property type="entry name" value="Ig-like_fold"/>
</dbReference>
<dbReference type="SUPFAM" id="SSF51126">
    <property type="entry name" value="Pectin lyase-like"/>
    <property type="match status" value="1"/>
</dbReference>
<dbReference type="InterPro" id="IPR012334">
    <property type="entry name" value="Pectin_lyas_fold"/>
</dbReference>
<evidence type="ECO:0000313" key="4">
    <source>
        <dbReference type="EMBL" id="QJI04508.1"/>
    </source>
</evidence>
<dbReference type="Gene3D" id="2.160.20.10">
    <property type="entry name" value="Single-stranded right-handed beta-helix, Pectin lyase-like"/>
    <property type="match status" value="1"/>
</dbReference>
<dbReference type="EMBL" id="MT145187">
    <property type="protein sequence ID" value="QJI04508.1"/>
    <property type="molecule type" value="Genomic_DNA"/>
</dbReference>
<evidence type="ECO:0000313" key="1">
    <source>
        <dbReference type="EMBL" id="QJA44069.1"/>
    </source>
</evidence>
<evidence type="ECO:0000313" key="3">
    <source>
        <dbReference type="EMBL" id="QJH93610.1"/>
    </source>
</evidence>
<accession>A0A6H1Z9D9</accession>
<reference evidence="1" key="1">
    <citation type="submission" date="2020-03" db="EMBL/GenBank/DDBJ databases">
        <title>The deep terrestrial virosphere.</title>
        <authorList>
            <person name="Holmfeldt K."/>
            <person name="Nilsson E."/>
            <person name="Simone D."/>
            <person name="Lopez-Fernandez M."/>
            <person name="Wu X."/>
            <person name="de Brujin I."/>
            <person name="Lundin D."/>
            <person name="Andersson A."/>
            <person name="Bertilsson S."/>
            <person name="Dopson M."/>
        </authorList>
    </citation>
    <scope>NUCLEOTIDE SEQUENCE</scope>
    <source>
        <strain evidence="4">MM415A00093</strain>
        <strain evidence="2">MM415B00143</strain>
        <strain evidence="1">TM448A00087</strain>
        <strain evidence="3">TM448B00099</strain>
    </source>
</reference>
<keyword evidence="1" id="KW-0456">Lyase</keyword>
<dbReference type="InterPro" id="IPR011050">
    <property type="entry name" value="Pectin_lyase_fold/virulence"/>
</dbReference>
<dbReference type="InterPro" id="IPR059226">
    <property type="entry name" value="Choice_anch_Q_dom"/>
</dbReference>
<dbReference type="SMART" id="SM00710">
    <property type="entry name" value="PbH1"/>
    <property type="match status" value="5"/>
</dbReference>
<dbReference type="EMBL" id="MT143973">
    <property type="protein sequence ID" value="QJA44069.1"/>
    <property type="molecule type" value="Genomic_DNA"/>
</dbReference>
<organism evidence="1">
    <name type="scientific">viral metagenome</name>
    <dbReference type="NCBI Taxonomy" id="1070528"/>
    <lineage>
        <taxon>unclassified sequences</taxon>
        <taxon>metagenomes</taxon>
        <taxon>organismal metagenomes</taxon>
    </lineage>
</organism>
<protein>
    <submittedName>
        <fullName evidence="1">Putative pectate lyase</fullName>
    </submittedName>
</protein>
<name>A0A6H1Z9D9_9ZZZZ</name>
<dbReference type="EMBL" id="MT141577">
    <property type="protein sequence ID" value="QJA67858.1"/>
    <property type="molecule type" value="Genomic_DNA"/>
</dbReference>
<dbReference type="GO" id="GO:0016829">
    <property type="term" value="F:lyase activity"/>
    <property type="evidence" value="ECO:0007669"/>
    <property type="project" value="UniProtKB-KW"/>
</dbReference>
<proteinExistence type="predicted"/>
<gene>
    <name evidence="4" type="ORF">MM415A00093_0001</name>
    <name evidence="2" type="ORF">MM415B00143_0009</name>
    <name evidence="1" type="ORF">TM448A00087_0002</name>
    <name evidence="3" type="ORF">TM448B00099_0086</name>
</gene>
<dbReference type="Gene3D" id="2.60.40.10">
    <property type="entry name" value="Immunoglobulins"/>
    <property type="match status" value="1"/>
</dbReference>